<reference evidence="2 3" key="1">
    <citation type="submission" date="2019-07" db="EMBL/GenBank/DDBJ databases">
        <title>Genomic Encyclopedia of Archaeal and Bacterial Type Strains, Phase II (KMG-II): from individual species to whole genera.</title>
        <authorList>
            <person name="Goeker M."/>
        </authorList>
    </citation>
    <scope>NUCLEOTIDE SEQUENCE [LARGE SCALE GENOMIC DNA]</scope>
    <source>
        <strain evidence="2 3">DSM 21935</strain>
    </source>
</reference>
<dbReference type="OrthoDB" id="852855at2"/>
<accession>A0A5D3YKN8</accession>
<protein>
    <submittedName>
        <fullName evidence="2">Uncharacterized protein</fullName>
    </submittedName>
</protein>
<feature type="transmembrane region" description="Helical" evidence="1">
    <location>
        <begin position="122"/>
        <end position="146"/>
    </location>
</feature>
<feature type="transmembrane region" description="Helical" evidence="1">
    <location>
        <begin position="70"/>
        <end position="92"/>
    </location>
</feature>
<keyword evidence="3" id="KW-1185">Reference proteome</keyword>
<keyword evidence="1" id="KW-0812">Transmembrane</keyword>
<keyword evidence="1" id="KW-1133">Transmembrane helix</keyword>
<feature type="transmembrane region" description="Helical" evidence="1">
    <location>
        <begin position="152"/>
        <end position="172"/>
    </location>
</feature>
<keyword evidence="1" id="KW-0472">Membrane</keyword>
<evidence type="ECO:0000256" key="1">
    <source>
        <dbReference type="SAM" id="Phobius"/>
    </source>
</evidence>
<evidence type="ECO:0000313" key="2">
    <source>
        <dbReference type="EMBL" id="TYP94078.1"/>
    </source>
</evidence>
<feature type="transmembrane region" description="Helical" evidence="1">
    <location>
        <begin position="45"/>
        <end position="64"/>
    </location>
</feature>
<comment type="caution">
    <text evidence="2">The sequence shown here is derived from an EMBL/GenBank/DDBJ whole genome shotgun (WGS) entry which is preliminary data.</text>
</comment>
<proteinExistence type="predicted"/>
<gene>
    <name evidence="2" type="ORF">LX73_1802</name>
</gene>
<dbReference type="AlphaFoldDB" id="A0A5D3YKN8"/>
<sequence length="200" mass="23743">MNLNDFKSDWQSMDKPSSFDAENQQFATMLNNFEDIQRKTRKENIAISIAFLLTIAFLWGMFWFMDDASWWVWSGIMIMTVEMIVAGIFAWYRNTSKKWSNLRQNSRRYLSSAIRKLKCRKVLMLIIIPVYTLLLIVALNLIYVGVLSDLRLMWRWVIHMGVSIMIAGFVAFEVRRRYNKEQQTIDPLIRDFESMKEGLE</sequence>
<organism evidence="2 3">
    <name type="scientific">Fodinibius salinus</name>
    <dbReference type="NCBI Taxonomy" id="860790"/>
    <lineage>
        <taxon>Bacteria</taxon>
        <taxon>Pseudomonadati</taxon>
        <taxon>Balneolota</taxon>
        <taxon>Balneolia</taxon>
        <taxon>Balneolales</taxon>
        <taxon>Balneolaceae</taxon>
        <taxon>Fodinibius</taxon>
    </lineage>
</organism>
<dbReference type="EMBL" id="VNHY01000002">
    <property type="protein sequence ID" value="TYP94078.1"/>
    <property type="molecule type" value="Genomic_DNA"/>
</dbReference>
<name>A0A5D3YKN8_9BACT</name>
<dbReference type="Proteomes" id="UP000324595">
    <property type="component" value="Unassembled WGS sequence"/>
</dbReference>
<evidence type="ECO:0000313" key="3">
    <source>
        <dbReference type="Proteomes" id="UP000324595"/>
    </source>
</evidence>